<organism evidence="6 7">
    <name type="scientific">Ligilactobacillus acidipiscis</name>
    <dbReference type="NCBI Taxonomy" id="89059"/>
    <lineage>
        <taxon>Bacteria</taxon>
        <taxon>Bacillati</taxon>
        <taxon>Bacillota</taxon>
        <taxon>Bacilli</taxon>
        <taxon>Lactobacillales</taxon>
        <taxon>Lactobacillaceae</taxon>
        <taxon>Ligilactobacillus</taxon>
    </lineage>
</organism>
<accession>A0A0R2KCS3</accession>
<dbReference type="CDD" id="cd17926">
    <property type="entry name" value="DEXHc_RE"/>
    <property type="match status" value="1"/>
</dbReference>
<dbReference type="InterPro" id="IPR027417">
    <property type="entry name" value="P-loop_NTPase"/>
</dbReference>
<dbReference type="Proteomes" id="UP000051491">
    <property type="component" value="Unassembled WGS sequence"/>
</dbReference>
<feature type="domain" description="Helicase ATP-binding" evidence="5">
    <location>
        <begin position="423"/>
        <end position="589"/>
    </location>
</feature>
<dbReference type="PANTHER" id="PTHR11274">
    <property type="entry name" value="RAD25/XP-B DNA REPAIR HELICASE"/>
    <property type="match status" value="1"/>
</dbReference>
<keyword evidence="4" id="KW-0067">ATP-binding</keyword>
<evidence type="ECO:0000256" key="4">
    <source>
        <dbReference type="ARBA" id="ARBA00022840"/>
    </source>
</evidence>
<dbReference type="PROSITE" id="PS51192">
    <property type="entry name" value="HELICASE_ATP_BIND_1"/>
    <property type="match status" value="1"/>
</dbReference>
<dbReference type="Gene3D" id="3.40.50.300">
    <property type="entry name" value="P-loop containing nucleotide triphosphate hydrolases"/>
    <property type="match status" value="2"/>
</dbReference>
<dbReference type="GO" id="GO:0003677">
    <property type="term" value="F:DNA binding"/>
    <property type="evidence" value="ECO:0007669"/>
    <property type="project" value="InterPro"/>
</dbReference>
<dbReference type="Pfam" id="PF04851">
    <property type="entry name" value="ResIII"/>
    <property type="match status" value="1"/>
</dbReference>
<keyword evidence="2" id="KW-0378">Hydrolase</keyword>
<dbReference type="InterPro" id="IPR014001">
    <property type="entry name" value="Helicase_ATP-bd"/>
</dbReference>
<dbReference type="GO" id="GO:0005524">
    <property type="term" value="F:ATP binding"/>
    <property type="evidence" value="ECO:0007669"/>
    <property type="project" value="UniProtKB-KW"/>
</dbReference>
<dbReference type="PANTHER" id="PTHR11274:SF0">
    <property type="entry name" value="GENERAL TRANSCRIPTION AND DNA REPAIR FACTOR IIH HELICASE SUBUNIT XPB"/>
    <property type="match status" value="1"/>
</dbReference>
<dbReference type="SMART" id="SM00487">
    <property type="entry name" value="DEXDc"/>
    <property type="match status" value="1"/>
</dbReference>
<keyword evidence="3" id="KW-0347">Helicase</keyword>
<dbReference type="GO" id="GO:0016787">
    <property type="term" value="F:hydrolase activity"/>
    <property type="evidence" value="ECO:0007669"/>
    <property type="project" value="UniProtKB-KW"/>
</dbReference>
<dbReference type="InterPro" id="IPR006935">
    <property type="entry name" value="Helicase/UvrB_N"/>
</dbReference>
<sequence length="924" mass="105990">MQEFFMENKKYELVAIAQDASAYSQGKMAVYRPVGTNNYFVRPLMELISYLPKDKKLEATITHRLQLYKKLFVGRTDVYAHRYFNKKQQKDVYFPVTHFKNHRPLKGKEGWIPLSDPDIRSHLEGRQFIGLYPMYEDNTCKFVVIDIDKQNWQDICSAINQVCSNYAIPVLMEVSQSGNGCHIWIFFSTKIKAQKARKLADNILQATMEIYPSMPLSAFDRLFPSQDLIQSDKTGNLIAAPLQGQRRKENKTVFVDAHFRPYQQQWKILENIVRLNEKQTDQLISKLQTEQQINIISDEEEDTHELSLGKIVYFEQLTIIKSNMLFISKSSLSSTQIAYLKTMGSFWNPQFFKRQRQRLSTFKTPRIIDLSVELPDFICLPRGLEDGLEKLSTHIEWKDQTIKGNAINVSFVGELKSEQEKATAELLKNSNGVLAARTGFGKTVVAAKIIAARKVSTLILVNNRELAQQWKKQLKNFLNINGKPLIKEYTATGRKRKKDMIGSFYGSTHNRSGVIDIATIQSFKGTKEEQAILNDYGMVIFDEVHHVPAFSYDEVIKNIGAHYLYGLSATPYRQDGLSKIITLRMGKIRYQTDLVDSRHSLDTIRRVVPRYTNLGLNLPELKVNTLNENYELLAKNDDRNKSILKDITTNLHQKRHILVLTHRVTHLQLLADHLKDSSSFPIYKLYGAQGAKKNHATVEKINDTDTPFVIFATSKYAGEGLDIGALDTIVLAMPNSWKGIIFQTLGRLQRDVTNKKELRVYDYVDILIPPFARMYQKRKKAYEKLNFKIQEDKTSRSSNVSLYEGNYHSILLKRSKQAKHAMISAANLSPFLLWKLIYKNKDHCTVVLHSLSDFYQKKMLSASVSYTLTDNNIPECILFDNKELWLCSDKGFNSDNGIAVCISSPDTVAGFSKIIADEIHEDKL</sequence>
<evidence type="ECO:0000259" key="5">
    <source>
        <dbReference type="PROSITE" id="PS51192"/>
    </source>
</evidence>
<dbReference type="Pfam" id="PF00271">
    <property type="entry name" value="Helicase_C"/>
    <property type="match status" value="1"/>
</dbReference>
<name>A0A0R2KCS3_9LACO</name>
<dbReference type="SUPFAM" id="SSF52540">
    <property type="entry name" value="P-loop containing nucleoside triphosphate hydrolases"/>
    <property type="match status" value="2"/>
</dbReference>
<dbReference type="Pfam" id="PF22548">
    <property type="entry name" value="AEP-TOTE"/>
    <property type="match status" value="1"/>
</dbReference>
<dbReference type="GO" id="GO:0004386">
    <property type="term" value="F:helicase activity"/>
    <property type="evidence" value="ECO:0007669"/>
    <property type="project" value="UniProtKB-KW"/>
</dbReference>
<comment type="caution">
    <text evidence="6">The sequence shown here is derived from an EMBL/GenBank/DDBJ whole genome shotgun (WGS) entry which is preliminary data.</text>
</comment>
<reference evidence="6 7" key="1">
    <citation type="journal article" date="2015" name="Genome Announc.">
        <title>Expanding the biotechnology potential of lactobacilli through comparative genomics of 213 strains and associated genera.</title>
        <authorList>
            <person name="Sun Z."/>
            <person name="Harris H.M."/>
            <person name="McCann A."/>
            <person name="Guo C."/>
            <person name="Argimon S."/>
            <person name="Zhang W."/>
            <person name="Yang X."/>
            <person name="Jeffery I.B."/>
            <person name="Cooney J.C."/>
            <person name="Kagawa T.F."/>
            <person name="Liu W."/>
            <person name="Song Y."/>
            <person name="Salvetti E."/>
            <person name="Wrobel A."/>
            <person name="Rasinkangas P."/>
            <person name="Parkhill J."/>
            <person name="Rea M.C."/>
            <person name="O'Sullivan O."/>
            <person name="Ritari J."/>
            <person name="Douillard F.P."/>
            <person name="Paul Ross R."/>
            <person name="Yang R."/>
            <person name="Briner A.E."/>
            <person name="Felis G.E."/>
            <person name="de Vos W.M."/>
            <person name="Barrangou R."/>
            <person name="Klaenhammer T.R."/>
            <person name="Caufield P.W."/>
            <person name="Cui Y."/>
            <person name="Zhang H."/>
            <person name="O'Toole P.W."/>
        </authorList>
    </citation>
    <scope>NUCLEOTIDE SEQUENCE [LARGE SCALE GENOMIC DNA]</scope>
    <source>
        <strain evidence="6 7">DSM 15353</strain>
    </source>
</reference>
<gene>
    <name evidence="6" type="ORF">IV43_GL001570</name>
</gene>
<protein>
    <submittedName>
        <fullName evidence="6">Type III restriction protein res subunit</fullName>
    </submittedName>
</protein>
<evidence type="ECO:0000256" key="3">
    <source>
        <dbReference type="ARBA" id="ARBA00022806"/>
    </source>
</evidence>
<dbReference type="InterPro" id="IPR001650">
    <property type="entry name" value="Helicase_C-like"/>
</dbReference>
<evidence type="ECO:0000313" key="6">
    <source>
        <dbReference type="EMBL" id="KRN87272.1"/>
    </source>
</evidence>
<keyword evidence="1" id="KW-0547">Nucleotide-binding</keyword>
<evidence type="ECO:0000313" key="7">
    <source>
        <dbReference type="Proteomes" id="UP000051491"/>
    </source>
</evidence>
<dbReference type="STRING" id="89059.LAC1533_0063"/>
<evidence type="ECO:0000256" key="2">
    <source>
        <dbReference type="ARBA" id="ARBA00022801"/>
    </source>
</evidence>
<dbReference type="InterPro" id="IPR054347">
    <property type="entry name" value="TOTE_primase"/>
</dbReference>
<dbReference type="PATRIC" id="fig|89059.3.peg.1679"/>
<proteinExistence type="predicted"/>
<evidence type="ECO:0000256" key="1">
    <source>
        <dbReference type="ARBA" id="ARBA00022741"/>
    </source>
</evidence>
<dbReference type="CDD" id="cd18785">
    <property type="entry name" value="SF2_C"/>
    <property type="match status" value="1"/>
</dbReference>
<dbReference type="InterPro" id="IPR050615">
    <property type="entry name" value="ATP-dep_DNA_Helicase"/>
</dbReference>
<dbReference type="AlphaFoldDB" id="A0A0R2KCS3"/>
<dbReference type="EMBL" id="JQBK01000005">
    <property type="protein sequence ID" value="KRN87272.1"/>
    <property type="molecule type" value="Genomic_DNA"/>
</dbReference>